<dbReference type="EC" id="3.1.3.18" evidence="4"/>
<organism evidence="5 6">
    <name type="scientific">Candidatus Scatocola faecipullorum</name>
    <dbReference type="NCBI Taxonomy" id="2840917"/>
    <lineage>
        <taxon>Bacteria</taxon>
        <taxon>Pseudomonadati</taxon>
        <taxon>Pseudomonadota</taxon>
        <taxon>Alphaproteobacteria</taxon>
        <taxon>Rhodospirillales</taxon>
        <taxon>Rhodospirillaceae</taxon>
        <taxon>Rhodospirillaceae incertae sedis</taxon>
        <taxon>Candidatus Scatocola</taxon>
    </lineage>
</organism>
<name>A0A9D1M435_9PROT</name>
<dbReference type="Gene3D" id="1.10.150.730">
    <property type="match status" value="1"/>
</dbReference>
<comment type="pathway">
    <text evidence="2">Organic acid metabolism; glycolate biosynthesis; glycolate from 2-phosphoglycolate: step 1/1.</text>
</comment>
<evidence type="ECO:0000256" key="3">
    <source>
        <dbReference type="ARBA" id="ARBA00006171"/>
    </source>
</evidence>
<evidence type="ECO:0000256" key="2">
    <source>
        <dbReference type="ARBA" id="ARBA00004818"/>
    </source>
</evidence>
<comment type="caution">
    <text evidence="5">The sequence shown here is derived from an EMBL/GenBank/DDBJ whole genome shotgun (WGS) entry which is preliminary data.</text>
</comment>
<reference evidence="5" key="2">
    <citation type="journal article" date="2021" name="PeerJ">
        <title>Extensive microbial diversity within the chicken gut microbiome revealed by metagenomics and culture.</title>
        <authorList>
            <person name="Gilroy R."/>
            <person name="Ravi A."/>
            <person name="Getino M."/>
            <person name="Pursley I."/>
            <person name="Horton D.L."/>
            <person name="Alikhan N.F."/>
            <person name="Baker D."/>
            <person name="Gharbi K."/>
            <person name="Hall N."/>
            <person name="Watson M."/>
            <person name="Adriaenssens E.M."/>
            <person name="Foster-Nyarko E."/>
            <person name="Jarju S."/>
            <person name="Secka A."/>
            <person name="Antonio M."/>
            <person name="Oren A."/>
            <person name="Chaudhuri R.R."/>
            <person name="La Ragione R."/>
            <person name="Hildebrand F."/>
            <person name="Pallen M.J."/>
        </authorList>
    </citation>
    <scope>NUCLEOTIDE SEQUENCE</scope>
    <source>
        <strain evidence="5">ChiW3-316</strain>
    </source>
</reference>
<comment type="similarity">
    <text evidence="3">Belongs to the HAD-like hydrolase superfamily. CbbY/CbbZ/Gph/YieH family.</text>
</comment>
<dbReference type="Gene3D" id="3.40.50.1000">
    <property type="entry name" value="HAD superfamily/HAD-like"/>
    <property type="match status" value="1"/>
</dbReference>
<dbReference type="InterPro" id="IPR023214">
    <property type="entry name" value="HAD_sf"/>
</dbReference>
<reference evidence="5" key="1">
    <citation type="submission" date="2020-10" db="EMBL/GenBank/DDBJ databases">
        <authorList>
            <person name="Gilroy R."/>
        </authorList>
    </citation>
    <scope>NUCLEOTIDE SEQUENCE</scope>
    <source>
        <strain evidence="5">ChiW3-316</strain>
    </source>
</reference>
<dbReference type="SFLD" id="SFLDG01129">
    <property type="entry name" value="C1.5:_HAD__Beta-PGM__Phosphata"/>
    <property type="match status" value="1"/>
</dbReference>
<accession>A0A9D1M435</accession>
<evidence type="ECO:0000313" key="5">
    <source>
        <dbReference type="EMBL" id="HIU53229.1"/>
    </source>
</evidence>
<dbReference type="AlphaFoldDB" id="A0A9D1M435"/>
<dbReference type="Pfam" id="PF13419">
    <property type="entry name" value="HAD_2"/>
    <property type="match status" value="1"/>
</dbReference>
<dbReference type="EMBL" id="DVNC01000028">
    <property type="protein sequence ID" value="HIU53229.1"/>
    <property type="molecule type" value="Genomic_DNA"/>
</dbReference>
<keyword evidence="5" id="KW-0378">Hydrolase</keyword>
<dbReference type="GO" id="GO:0008967">
    <property type="term" value="F:phosphoglycolate phosphatase activity"/>
    <property type="evidence" value="ECO:0007669"/>
    <property type="project" value="UniProtKB-EC"/>
</dbReference>
<dbReference type="PANTHER" id="PTHR43434">
    <property type="entry name" value="PHOSPHOGLYCOLATE PHOSPHATASE"/>
    <property type="match status" value="1"/>
</dbReference>
<comment type="catalytic activity">
    <reaction evidence="1">
        <text>2-phosphoglycolate + H2O = glycolate + phosphate</text>
        <dbReference type="Rhea" id="RHEA:14369"/>
        <dbReference type="ChEBI" id="CHEBI:15377"/>
        <dbReference type="ChEBI" id="CHEBI:29805"/>
        <dbReference type="ChEBI" id="CHEBI:43474"/>
        <dbReference type="ChEBI" id="CHEBI:58033"/>
        <dbReference type="EC" id="3.1.3.18"/>
    </reaction>
</comment>
<dbReference type="GO" id="GO:0006281">
    <property type="term" value="P:DNA repair"/>
    <property type="evidence" value="ECO:0007669"/>
    <property type="project" value="TreeGrafter"/>
</dbReference>
<evidence type="ECO:0000256" key="1">
    <source>
        <dbReference type="ARBA" id="ARBA00000830"/>
    </source>
</evidence>
<protein>
    <recommendedName>
        <fullName evidence="4">phosphoglycolate phosphatase</fullName>
        <ecNumber evidence="4">3.1.3.18</ecNumber>
    </recommendedName>
</protein>
<dbReference type="SFLD" id="SFLDS00003">
    <property type="entry name" value="Haloacid_Dehalogenase"/>
    <property type="match status" value="1"/>
</dbReference>
<sequence>MTLDLSKLEYVIFDWDNTLAESRSTLVLSVNRVLKEYGLPDWEAVKSRRNPDLSFRDNFPLVFGAENAVAAYERYAEIYKREVRSHISTFPGVRDVLAFFHARGIPMMIMSNKDRRLMEIELPLLFDPQLFSRVVCGHEASRDKPYPEQIYYTLDGLLAPADITPERVWMIGDSPMDSKSAEAANALPVRIGRSIWGDEGAPDTKIVYFNNFEDFYHTLKLIK</sequence>
<dbReference type="SUPFAM" id="SSF56784">
    <property type="entry name" value="HAD-like"/>
    <property type="match status" value="1"/>
</dbReference>
<dbReference type="InterPro" id="IPR050155">
    <property type="entry name" value="HAD-like_hydrolase_sf"/>
</dbReference>
<dbReference type="InterPro" id="IPR036412">
    <property type="entry name" value="HAD-like_sf"/>
</dbReference>
<evidence type="ECO:0000256" key="4">
    <source>
        <dbReference type="ARBA" id="ARBA00013078"/>
    </source>
</evidence>
<proteinExistence type="inferred from homology"/>
<evidence type="ECO:0000313" key="6">
    <source>
        <dbReference type="Proteomes" id="UP000824107"/>
    </source>
</evidence>
<dbReference type="PANTHER" id="PTHR43434:SF1">
    <property type="entry name" value="PHOSPHOGLYCOLATE PHOSPHATASE"/>
    <property type="match status" value="1"/>
</dbReference>
<gene>
    <name evidence="5" type="ORF">IAD20_04020</name>
</gene>
<dbReference type="Proteomes" id="UP000824107">
    <property type="component" value="Unassembled WGS sequence"/>
</dbReference>
<dbReference type="GO" id="GO:0005829">
    <property type="term" value="C:cytosol"/>
    <property type="evidence" value="ECO:0007669"/>
    <property type="project" value="TreeGrafter"/>
</dbReference>
<dbReference type="InterPro" id="IPR041492">
    <property type="entry name" value="HAD_2"/>
</dbReference>